<keyword evidence="4" id="KW-1185">Reference proteome</keyword>
<evidence type="ECO:0000256" key="1">
    <source>
        <dbReference type="SAM" id="Coils"/>
    </source>
</evidence>
<feature type="compositionally biased region" description="Basic and acidic residues" evidence="2">
    <location>
        <begin position="473"/>
        <end position="488"/>
    </location>
</feature>
<name>A0A1J9RA69_9EURO</name>
<accession>A0A1J9RA69</accession>
<reference evidence="3 4" key="1">
    <citation type="submission" date="2015-08" db="EMBL/GenBank/DDBJ databases">
        <title>Emmonsia species relationships and genome sequence.</title>
        <authorList>
            <person name="Cuomo C.A."/>
            <person name="Schwartz I.S."/>
            <person name="Kenyon C."/>
            <person name="De Hoog G.S."/>
            <person name="Govender N.P."/>
            <person name="Botha A."/>
            <person name="Moreno L."/>
            <person name="De Vries M."/>
            <person name="Munoz J.F."/>
            <person name="Stielow J.B."/>
        </authorList>
    </citation>
    <scope>NUCLEOTIDE SEQUENCE [LARGE SCALE GENOMIC DNA]</scope>
    <source>
        <strain evidence="3 4">EI222</strain>
    </source>
</reference>
<evidence type="ECO:0000313" key="4">
    <source>
        <dbReference type="Proteomes" id="UP000242791"/>
    </source>
</evidence>
<comment type="caution">
    <text evidence="3">The sequence shown here is derived from an EMBL/GenBank/DDBJ whole genome shotgun (WGS) entry which is preliminary data.</text>
</comment>
<dbReference type="InterPro" id="IPR022190">
    <property type="entry name" value="DUF3716"/>
</dbReference>
<dbReference type="VEuPathDB" id="FungiDB:ACJ73_03217"/>
<protein>
    <submittedName>
        <fullName evidence="3">Uncharacterized protein</fullName>
    </submittedName>
</protein>
<feature type="compositionally biased region" description="Acidic residues" evidence="2">
    <location>
        <begin position="155"/>
        <end position="168"/>
    </location>
</feature>
<proteinExistence type="predicted"/>
<feature type="region of interest" description="Disordered" evidence="2">
    <location>
        <begin position="151"/>
        <end position="173"/>
    </location>
</feature>
<keyword evidence="1" id="KW-0175">Coiled coil</keyword>
<dbReference type="AlphaFoldDB" id="A0A1J9RA69"/>
<feature type="region of interest" description="Disordered" evidence="2">
    <location>
        <begin position="1"/>
        <end position="113"/>
    </location>
</feature>
<feature type="region of interest" description="Disordered" evidence="2">
    <location>
        <begin position="473"/>
        <end position="517"/>
    </location>
</feature>
<organism evidence="3 4">
    <name type="scientific">Blastomyces percursus</name>
    <dbReference type="NCBI Taxonomy" id="1658174"/>
    <lineage>
        <taxon>Eukaryota</taxon>
        <taxon>Fungi</taxon>
        <taxon>Dikarya</taxon>
        <taxon>Ascomycota</taxon>
        <taxon>Pezizomycotina</taxon>
        <taxon>Eurotiomycetes</taxon>
        <taxon>Eurotiomycetidae</taxon>
        <taxon>Onygenales</taxon>
        <taxon>Ajellomycetaceae</taxon>
        <taxon>Blastomyces</taxon>
    </lineage>
</organism>
<evidence type="ECO:0000313" key="3">
    <source>
        <dbReference type="EMBL" id="OJD25415.1"/>
    </source>
</evidence>
<evidence type="ECO:0000256" key="2">
    <source>
        <dbReference type="SAM" id="MobiDB-lite"/>
    </source>
</evidence>
<gene>
    <name evidence="3" type="ORF">ACJ73_03217</name>
</gene>
<dbReference type="EMBL" id="LGTZ01000379">
    <property type="protein sequence ID" value="OJD25415.1"/>
    <property type="molecule type" value="Genomic_DNA"/>
</dbReference>
<dbReference type="STRING" id="1658174.A0A1J9RA69"/>
<dbReference type="Pfam" id="PF12511">
    <property type="entry name" value="DUF3716"/>
    <property type="match status" value="1"/>
</dbReference>
<sequence length="596" mass="65226">MRRRKLKGIDSDAETGNAEGSPSQAEEGGFRVEGDLGIFDPANIGLSIGPGAADGRAVLTPYPSGNIKEKAKAATPRRRSARLRGQGETADESTAEPPSGNSQAPAAAIESKKPARKLITPFAELKKSWPVEAGRFSGDEVDAEVSIAGGRVEDFEAQDAEEDNDEPTEADKKRWKHYQNTHLSLATGAVGVAGRKKGGEGDDVPWPWGMARMRRLHEDNSTDLRFDADGKRARPCVSIMRDPTVEGLSDAVSIIERLAGRHESMSFVDREFFVLPGQRLIKGLGQQPAKRKLRWRMSDDGKITPRTVDPKGCPNRDVVILQTRGEEAPNRCESCAAGNGWFTECVIAPEDARRNRQGHGACANCQWGNKGSRCSLNRRRRFGFGRNADNLLFKGSVPGFDKVVATDEVGEGKVVDAEVVGTEDDGTPTPRKRKSEIAVVDNRKRVRISEGSMWEVSSSSLEALPIRTPVKGAVDEKLSKKGAEEKPQQARRRSSLMSSGGRTGLGMGEILPRPETLDKRSLESVQAGRADIRSIVSFIDIVGDAVEGLRGNHHFHLSEDLRLRDVVEGKLGEEADRWEARLAKQEEKLLESEDEW</sequence>
<dbReference type="OrthoDB" id="4188835at2759"/>
<dbReference type="Proteomes" id="UP000242791">
    <property type="component" value="Unassembled WGS sequence"/>
</dbReference>
<feature type="coiled-coil region" evidence="1">
    <location>
        <begin position="568"/>
        <end position="595"/>
    </location>
</feature>